<proteinExistence type="predicted"/>
<gene>
    <name evidence="2" type="ORF">GSOID_T00023687001</name>
</gene>
<protein>
    <submittedName>
        <fullName evidence="2">Uncharacterized protein</fullName>
    </submittedName>
</protein>
<accession>E4Z1M7</accession>
<feature type="transmembrane region" description="Helical" evidence="1">
    <location>
        <begin position="21"/>
        <end position="43"/>
    </location>
</feature>
<reference evidence="2" key="1">
    <citation type="journal article" date="2010" name="Science">
        <title>Plasticity of animal genome architecture unmasked by rapid evolution of a pelagic tunicate.</title>
        <authorList>
            <person name="Denoeud F."/>
            <person name="Henriet S."/>
            <person name="Mungpakdee S."/>
            <person name="Aury J.M."/>
            <person name="Da Silva C."/>
            <person name="Brinkmann H."/>
            <person name="Mikhaleva J."/>
            <person name="Olsen L.C."/>
            <person name="Jubin C."/>
            <person name="Canestro C."/>
            <person name="Bouquet J.M."/>
            <person name="Danks G."/>
            <person name="Poulain J."/>
            <person name="Campsteijn C."/>
            <person name="Adamski M."/>
            <person name="Cross I."/>
            <person name="Yadetie F."/>
            <person name="Muffato M."/>
            <person name="Louis A."/>
            <person name="Butcher S."/>
            <person name="Tsagkogeorga G."/>
            <person name="Konrad A."/>
            <person name="Singh S."/>
            <person name="Jensen M.F."/>
            <person name="Cong E.H."/>
            <person name="Eikeseth-Otteraa H."/>
            <person name="Noel B."/>
            <person name="Anthouard V."/>
            <person name="Porcel B.M."/>
            <person name="Kachouri-Lafond R."/>
            <person name="Nishino A."/>
            <person name="Ugolini M."/>
            <person name="Chourrout P."/>
            <person name="Nishida H."/>
            <person name="Aasland R."/>
            <person name="Huzurbazar S."/>
            <person name="Westhof E."/>
            <person name="Delsuc F."/>
            <person name="Lehrach H."/>
            <person name="Reinhardt R."/>
            <person name="Weissenbach J."/>
            <person name="Roy S.W."/>
            <person name="Artiguenave F."/>
            <person name="Postlethwait J.H."/>
            <person name="Manak J.R."/>
            <person name="Thompson E.M."/>
            <person name="Jaillon O."/>
            <person name="Du Pasquier L."/>
            <person name="Boudinot P."/>
            <person name="Liberles D.A."/>
            <person name="Volff J.N."/>
            <person name="Philippe H."/>
            <person name="Lenhard B."/>
            <person name="Roest Crollius H."/>
            <person name="Wincker P."/>
            <person name="Chourrout D."/>
        </authorList>
    </citation>
    <scope>NUCLEOTIDE SEQUENCE [LARGE SCALE GENOMIC DNA]</scope>
</reference>
<dbReference type="Proteomes" id="UP000011014">
    <property type="component" value="Unassembled WGS sequence"/>
</dbReference>
<sequence length="44" mass="4990">RYEDFGEKSGGSMMIRAELGIYLFIITCYALYEFSGLIAFSGLR</sequence>
<keyword evidence="1" id="KW-1133">Transmembrane helix</keyword>
<dbReference type="EMBL" id="FN656525">
    <property type="protein sequence ID" value="CBY41605.1"/>
    <property type="molecule type" value="Genomic_DNA"/>
</dbReference>
<organism evidence="2">
    <name type="scientific">Oikopleura dioica</name>
    <name type="common">Tunicate</name>
    <dbReference type="NCBI Taxonomy" id="34765"/>
    <lineage>
        <taxon>Eukaryota</taxon>
        <taxon>Metazoa</taxon>
        <taxon>Chordata</taxon>
        <taxon>Tunicata</taxon>
        <taxon>Appendicularia</taxon>
        <taxon>Copelata</taxon>
        <taxon>Oikopleuridae</taxon>
        <taxon>Oikopleura</taxon>
    </lineage>
</organism>
<dbReference type="AlphaFoldDB" id="E4Z1M7"/>
<evidence type="ECO:0000313" key="2">
    <source>
        <dbReference type="EMBL" id="CBY41605.1"/>
    </source>
</evidence>
<evidence type="ECO:0000256" key="1">
    <source>
        <dbReference type="SAM" id="Phobius"/>
    </source>
</evidence>
<keyword evidence="1" id="KW-0472">Membrane</keyword>
<keyword evidence="1" id="KW-0812">Transmembrane</keyword>
<feature type="non-terminal residue" evidence="2">
    <location>
        <position position="1"/>
    </location>
</feature>
<name>E4Z1M7_OIKDI</name>